<protein>
    <recommendedName>
        <fullName evidence="2">Ribonuclease H1 N-terminal domain-containing protein</fullName>
    </recommendedName>
</protein>
<dbReference type="AlphaFoldDB" id="A0A0C9Y919"/>
<dbReference type="Proteomes" id="UP000054018">
    <property type="component" value="Unassembled WGS sequence"/>
</dbReference>
<sequence>MLLPPNPSEIKPPSGDEPAEGFYVVTVGQEVGIFFSWLDASEHVTNVPGAQHKHYHTFKDALRAYTNKYNEGAVQVTPLTGGRFWPSQSIPNPTPPSTPSRTSSDEFWNHVDDISEIATHLPY</sequence>
<dbReference type="OrthoDB" id="2676387at2759"/>
<evidence type="ECO:0000313" key="4">
    <source>
        <dbReference type="Proteomes" id="UP000054018"/>
    </source>
</evidence>
<dbReference type="SUPFAM" id="SSF55658">
    <property type="entry name" value="L9 N-domain-like"/>
    <property type="match status" value="1"/>
</dbReference>
<feature type="domain" description="Ribonuclease H1 N-terminal" evidence="2">
    <location>
        <begin position="22"/>
        <end position="62"/>
    </location>
</feature>
<evidence type="ECO:0000259" key="2">
    <source>
        <dbReference type="Pfam" id="PF01693"/>
    </source>
</evidence>
<dbReference type="Pfam" id="PF01693">
    <property type="entry name" value="Cauli_VI"/>
    <property type="match status" value="1"/>
</dbReference>
<reference evidence="4" key="2">
    <citation type="submission" date="2015-01" db="EMBL/GenBank/DDBJ databases">
        <title>Evolutionary Origins and Diversification of the Mycorrhizal Mutualists.</title>
        <authorList>
            <consortium name="DOE Joint Genome Institute"/>
            <consortium name="Mycorrhizal Genomics Consortium"/>
            <person name="Kohler A."/>
            <person name="Kuo A."/>
            <person name="Nagy L.G."/>
            <person name="Floudas D."/>
            <person name="Copeland A."/>
            <person name="Barry K.W."/>
            <person name="Cichocki N."/>
            <person name="Veneault-Fourrey C."/>
            <person name="LaButti K."/>
            <person name="Lindquist E.A."/>
            <person name="Lipzen A."/>
            <person name="Lundell T."/>
            <person name="Morin E."/>
            <person name="Murat C."/>
            <person name="Riley R."/>
            <person name="Ohm R."/>
            <person name="Sun H."/>
            <person name="Tunlid A."/>
            <person name="Henrissat B."/>
            <person name="Grigoriev I.V."/>
            <person name="Hibbett D.S."/>
            <person name="Martin F."/>
        </authorList>
    </citation>
    <scope>NUCLEOTIDE SEQUENCE [LARGE SCALE GENOMIC DNA]</scope>
    <source>
        <strain evidence="4">441</strain>
    </source>
</reference>
<accession>A0A0C9Y919</accession>
<evidence type="ECO:0000313" key="3">
    <source>
        <dbReference type="EMBL" id="KIK21185.1"/>
    </source>
</evidence>
<keyword evidence="4" id="KW-1185">Reference proteome</keyword>
<dbReference type="HOGENOM" id="CLU_137526_0_0_1"/>
<proteinExistence type="predicted"/>
<dbReference type="STRING" id="765257.A0A0C9Y919"/>
<feature type="region of interest" description="Disordered" evidence="1">
    <location>
        <begin position="84"/>
        <end position="105"/>
    </location>
</feature>
<dbReference type="EMBL" id="KN833754">
    <property type="protein sequence ID" value="KIK21185.1"/>
    <property type="molecule type" value="Genomic_DNA"/>
</dbReference>
<evidence type="ECO:0000256" key="1">
    <source>
        <dbReference type="SAM" id="MobiDB-lite"/>
    </source>
</evidence>
<gene>
    <name evidence="3" type="ORF">PISMIDRAFT_104500</name>
</gene>
<reference evidence="3 4" key="1">
    <citation type="submission" date="2014-04" db="EMBL/GenBank/DDBJ databases">
        <authorList>
            <consortium name="DOE Joint Genome Institute"/>
            <person name="Kuo A."/>
            <person name="Kohler A."/>
            <person name="Costa M.D."/>
            <person name="Nagy L.G."/>
            <person name="Floudas D."/>
            <person name="Copeland A."/>
            <person name="Barry K.W."/>
            <person name="Cichocki N."/>
            <person name="Veneault-Fourrey C."/>
            <person name="LaButti K."/>
            <person name="Lindquist E.A."/>
            <person name="Lipzen A."/>
            <person name="Lundell T."/>
            <person name="Morin E."/>
            <person name="Murat C."/>
            <person name="Sun H."/>
            <person name="Tunlid A."/>
            <person name="Henrissat B."/>
            <person name="Grigoriev I.V."/>
            <person name="Hibbett D.S."/>
            <person name="Martin F."/>
            <person name="Nordberg H.P."/>
            <person name="Cantor M.N."/>
            <person name="Hua S.X."/>
        </authorList>
    </citation>
    <scope>NUCLEOTIDE SEQUENCE [LARGE SCALE GENOMIC DNA]</scope>
    <source>
        <strain evidence="3 4">441</strain>
    </source>
</reference>
<organism evidence="3 4">
    <name type="scientific">Pisolithus microcarpus 441</name>
    <dbReference type="NCBI Taxonomy" id="765257"/>
    <lineage>
        <taxon>Eukaryota</taxon>
        <taxon>Fungi</taxon>
        <taxon>Dikarya</taxon>
        <taxon>Basidiomycota</taxon>
        <taxon>Agaricomycotina</taxon>
        <taxon>Agaricomycetes</taxon>
        <taxon>Agaricomycetidae</taxon>
        <taxon>Boletales</taxon>
        <taxon>Sclerodermatineae</taxon>
        <taxon>Pisolithaceae</taxon>
        <taxon>Pisolithus</taxon>
    </lineage>
</organism>
<dbReference type="InterPro" id="IPR009027">
    <property type="entry name" value="Ribosomal_bL9/RNase_H1_N"/>
</dbReference>
<dbReference type="InterPro" id="IPR037056">
    <property type="entry name" value="RNase_H1_N_sf"/>
</dbReference>
<dbReference type="Gene3D" id="3.40.970.10">
    <property type="entry name" value="Ribonuclease H1, N-terminal domain"/>
    <property type="match status" value="1"/>
</dbReference>
<name>A0A0C9Y919_9AGAM</name>
<dbReference type="InterPro" id="IPR011320">
    <property type="entry name" value="RNase_H1_N"/>
</dbReference>